<evidence type="ECO:0000256" key="1">
    <source>
        <dbReference type="ARBA" id="ARBA00022679"/>
    </source>
</evidence>
<dbReference type="PANTHER" id="PTHR43877:SF2">
    <property type="entry name" value="AMINOALKYLPHOSPHONATE N-ACETYLTRANSFERASE-RELATED"/>
    <property type="match status" value="1"/>
</dbReference>
<sequence>MPPRRAPRLLPRSTIWALGCYPADARAWDAVPVKVIRAQLSDVSQAAPLFAAYREFYGEPYDLDVSASFLASRLARDESIVLIARNDDGVAVGFSQIYPAFSSTRLAPIWILNDLYVSEEARGTGAVDALLDTAATLAVDAGAVAIELSTAHTNLRAQAVYDRSGYEADTVYKHYEKPLP</sequence>
<comment type="caution">
    <text evidence="4">The sequence shown here is derived from an EMBL/GenBank/DDBJ whole genome shotgun (WGS) entry which is preliminary data.</text>
</comment>
<dbReference type="AlphaFoldDB" id="A0A5M4FAA5"/>
<evidence type="ECO:0000313" key="5">
    <source>
        <dbReference type="Proteomes" id="UP000380867"/>
    </source>
</evidence>
<dbReference type="Gene3D" id="3.40.630.30">
    <property type="match status" value="1"/>
</dbReference>
<dbReference type="InterPro" id="IPR016181">
    <property type="entry name" value="Acyl_CoA_acyltransferase"/>
</dbReference>
<protein>
    <submittedName>
        <fullName evidence="4">GNAT family N-acetyltransferase</fullName>
    </submittedName>
</protein>
<proteinExistence type="predicted"/>
<keyword evidence="5" id="KW-1185">Reference proteome</keyword>
<dbReference type="EMBL" id="SDPQ02000003">
    <property type="protein sequence ID" value="KAA1395285.1"/>
    <property type="molecule type" value="Genomic_DNA"/>
</dbReference>
<dbReference type="OrthoDB" id="9805924at2"/>
<dbReference type="CDD" id="cd04301">
    <property type="entry name" value="NAT_SF"/>
    <property type="match status" value="1"/>
</dbReference>
<gene>
    <name evidence="4" type="ORF">ESP70_014045</name>
</gene>
<dbReference type="Pfam" id="PF00583">
    <property type="entry name" value="Acetyltransf_1"/>
    <property type="match status" value="1"/>
</dbReference>
<evidence type="ECO:0000259" key="3">
    <source>
        <dbReference type="PROSITE" id="PS51186"/>
    </source>
</evidence>
<dbReference type="GO" id="GO:0016747">
    <property type="term" value="F:acyltransferase activity, transferring groups other than amino-acyl groups"/>
    <property type="evidence" value="ECO:0007669"/>
    <property type="project" value="InterPro"/>
</dbReference>
<organism evidence="4 5">
    <name type="scientific">Aeromicrobium ginsengisoli</name>
    <dbReference type="NCBI Taxonomy" id="363867"/>
    <lineage>
        <taxon>Bacteria</taxon>
        <taxon>Bacillati</taxon>
        <taxon>Actinomycetota</taxon>
        <taxon>Actinomycetes</taxon>
        <taxon>Propionibacteriales</taxon>
        <taxon>Nocardioidaceae</taxon>
        <taxon>Aeromicrobium</taxon>
    </lineage>
</organism>
<evidence type="ECO:0000313" key="4">
    <source>
        <dbReference type="EMBL" id="KAA1395285.1"/>
    </source>
</evidence>
<evidence type="ECO:0000256" key="2">
    <source>
        <dbReference type="ARBA" id="ARBA00023315"/>
    </source>
</evidence>
<dbReference type="PANTHER" id="PTHR43877">
    <property type="entry name" value="AMINOALKYLPHOSPHONATE N-ACETYLTRANSFERASE-RELATED-RELATED"/>
    <property type="match status" value="1"/>
</dbReference>
<dbReference type="SUPFAM" id="SSF55729">
    <property type="entry name" value="Acyl-CoA N-acyltransferases (Nat)"/>
    <property type="match status" value="1"/>
</dbReference>
<dbReference type="InterPro" id="IPR000182">
    <property type="entry name" value="GNAT_dom"/>
</dbReference>
<accession>A0A5M4FAA5</accession>
<dbReference type="Proteomes" id="UP000380867">
    <property type="component" value="Unassembled WGS sequence"/>
</dbReference>
<reference evidence="4" key="1">
    <citation type="submission" date="2019-09" db="EMBL/GenBank/DDBJ databases">
        <authorList>
            <person name="Li J."/>
        </authorList>
    </citation>
    <scope>NUCLEOTIDE SEQUENCE [LARGE SCALE GENOMIC DNA]</scope>
    <source>
        <strain evidence="4">JCM 14732</strain>
    </source>
</reference>
<name>A0A5M4FAA5_9ACTN</name>
<keyword evidence="2" id="KW-0012">Acyltransferase</keyword>
<dbReference type="PROSITE" id="PS51186">
    <property type="entry name" value="GNAT"/>
    <property type="match status" value="1"/>
</dbReference>
<keyword evidence="1" id="KW-0808">Transferase</keyword>
<feature type="domain" description="N-acetyltransferase" evidence="3">
    <location>
        <begin position="36"/>
        <end position="180"/>
    </location>
</feature>
<dbReference type="InterPro" id="IPR050832">
    <property type="entry name" value="Bact_Acetyltransf"/>
</dbReference>